<name>A0A914URD9_9BILA</name>
<accession>A0A914URD9</accession>
<organism evidence="2 3">
    <name type="scientific">Plectus sambesii</name>
    <dbReference type="NCBI Taxonomy" id="2011161"/>
    <lineage>
        <taxon>Eukaryota</taxon>
        <taxon>Metazoa</taxon>
        <taxon>Ecdysozoa</taxon>
        <taxon>Nematoda</taxon>
        <taxon>Chromadorea</taxon>
        <taxon>Plectida</taxon>
        <taxon>Plectina</taxon>
        <taxon>Plectoidea</taxon>
        <taxon>Plectidae</taxon>
        <taxon>Plectus</taxon>
    </lineage>
</organism>
<keyword evidence="2" id="KW-1185">Reference proteome</keyword>
<evidence type="ECO:0000313" key="2">
    <source>
        <dbReference type="Proteomes" id="UP000887566"/>
    </source>
</evidence>
<dbReference type="InterPro" id="IPR043502">
    <property type="entry name" value="DNA/RNA_pol_sf"/>
</dbReference>
<proteinExistence type="predicted"/>
<dbReference type="InterPro" id="IPR000477">
    <property type="entry name" value="RT_dom"/>
</dbReference>
<reference evidence="3" key="1">
    <citation type="submission" date="2022-11" db="UniProtKB">
        <authorList>
            <consortium name="WormBaseParasite"/>
        </authorList>
    </citation>
    <scope>IDENTIFICATION</scope>
</reference>
<sequence>MITRIGTWNVRTLHQSGRLKQLLKEFDRYRLDLLGVSEVRWKGNGEMTCDGKRILYSGNEDEHIRGVGLVLGKEAIRALIGWKPINDRIITARFASAHVRTTVIQVYAPTEQAGEAEKDDFYNVLQAVMDETPKHDLKLVIGDMNAQFSIERHGFEKTIGPFASSARLTDNGERLVSFCEINDLCVGNTFFQHKLIHKKTWRSPNGCTFNEIDHMCISRRWRTAMQDVRVFRAADVGSDHYLVRMNLRLKLRRHGSKPKIVQPFAIDKLKDRDIAATFALQLRNRFEALADTAEVESQWQGFKETMTACAQEVIGRRRGKRKEEWIQDRSWTLIDQRRKAKQKRDQAKNPDDVETTALAYANLDRAVKRSCRRDKKDWLEKKCREAQEAADRKDTRALYRIAKDLSGTWKTSSVPIKDKNGKLLLTKDEQDARWVEHFRETLNQPHPPTTYNFGQEEAQEELRVKDGDITAQEVQMAIKTQKPHKAAGLDEIQAELLKRGGPTVVAKLTILFNMCWQAQTVPEDWQKGVIVKLPKKGNATECTNWRGITLLSVPGKVFCAILLRRVQAAADQRLREEQAGFRQGRSCSDQIFALRNIIEQCVEYKRPLSINFIDFKKAFDSIHRESLWNILHLYGIPRKFIAAFQSLYHHSNCCIKTGTGHTEFFAIETGVRQGCILSPFLFLVALDFIMRKALTGPSAGIDWDGQSRLTDLDFADDIALLAEDGHHLQEPTSNLHREAAKVGLRISAEKSKVMHVGTQVGVPKIRVEGQDLEEVERFTYLGSVIGRDGDAETDVKCRIGKASAVFQQMRNIWSSASISLNIKLRLYASITLPMATYAAETWKASASITRKVNVFHQRCLRRILRIRYFDHITNEEVLQRSKLPSLSTIIARYRLRLAGHVFRMDDSRIPRKAFRWVPLGYRRGRGRPRLTWRRTFINDLKALDVSWDEAEDLATDRTRWRTLVAQYAL</sequence>
<feature type="domain" description="Reverse transcriptase" evidence="1">
    <location>
        <begin position="514"/>
        <end position="785"/>
    </location>
</feature>
<dbReference type="Proteomes" id="UP000887566">
    <property type="component" value="Unplaced"/>
</dbReference>
<evidence type="ECO:0000259" key="1">
    <source>
        <dbReference type="PROSITE" id="PS50878"/>
    </source>
</evidence>
<dbReference type="WBParaSite" id="PSAMB.scaffold11785size3132.g34408.t1">
    <property type="protein sequence ID" value="PSAMB.scaffold11785size3132.g34408.t1"/>
    <property type="gene ID" value="PSAMB.scaffold11785size3132.g34408"/>
</dbReference>
<dbReference type="Pfam" id="PF00078">
    <property type="entry name" value="RVT_1"/>
    <property type="match status" value="1"/>
</dbReference>
<dbReference type="PANTHER" id="PTHR47027">
    <property type="entry name" value="REVERSE TRANSCRIPTASE DOMAIN-CONTAINING PROTEIN"/>
    <property type="match status" value="1"/>
</dbReference>
<dbReference type="CDD" id="cd01650">
    <property type="entry name" value="RT_nLTR_like"/>
    <property type="match status" value="1"/>
</dbReference>
<evidence type="ECO:0000313" key="3">
    <source>
        <dbReference type="WBParaSite" id="PSAMB.scaffold11785size3132.g34408.t1"/>
    </source>
</evidence>
<dbReference type="Gene3D" id="3.60.10.10">
    <property type="entry name" value="Endonuclease/exonuclease/phosphatase"/>
    <property type="match status" value="1"/>
</dbReference>
<dbReference type="SUPFAM" id="SSF56219">
    <property type="entry name" value="DNase I-like"/>
    <property type="match status" value="1"/>
</dbReference>
<protein>
    <submittedName>
        <fullName evidence="3">Reverse transcriptase domain-containing protein</fullName>
    </submittedName>
</protein>
<dbReference type="InterPro" id="IPR036691">
    <property type="entry name" value="Endo/exonu/phosph_ase_sf"/>
</dbReference>
<dbReference type="PROSITE" id="PS50878">
    <property type="entry name" value="RT_POL"/>
    <property type="match status" value="1"/>
</dbReference>
<dbReference type="SUPFAM" id="SSF56672">
    <property type="entry name" value="DNA/RNA polymerases"/>
    <property type="match status" value="1"/>
</dbReference>
<dbReference type="PANTHER" id="PTHR47027:SF25">
    <property type="entry name" value="REVERSE TRANSCRIPTASE DOMAIN-CONTAINING PROTEIN"/>
    <property type="match status" value="1"/>
</dbReference>
<dbReference type="CDD" id="cd09076">
    <property type="entry name" value="L1-EN"/>
    <property type="match status" value="1"/>
</dbReference>
<dbReference type="AlphaFoldDB" id="A0A914URD9"/>